<dbReference type="PROSITE" id="PS00022">
    <property type="entry name" value="EGF_1"/>
    <property type="match status" value="4"/>
</dbReference>
<evidence type="ECO:0000256" key="20">
    <source>
        <dbReference type="SAM" id="SignalP"/>
    </source>
</evidence>
<dbReference type="FunFam" id="2.60.120.200:FF:000076">
    <property type="entry name" value="basement membrane-specific heparan sulfate proteoglycan core protein-like"/>
    <property type="match status" value="1"/>
</dbReference>
<feature type="compositionally biased region" description="Low complexity" evidence="19">
    <location>
        <begin position="1477"/>
        <end position="1490"/>
    </location>
</feature>
<evidence type="ECO:0000256" key="15">
    <source>
        <dbReference type="PROSITE-ProRule" id="PRU00076"/>
    </source>
</evidence>
<dbReference type="FunFam" id="2.10.25.10:FF:000454">
    <property type="entry name" value="Laminin subunit alpha 1"/>
    <property type="match status" value="1"/>
</dbReference>
<evidence type="ECO:0000256" key="10">
    <source>
        <dbReference type="ARBA" id="ARBA00023054"/>
    </source>
</evidence>
<dbReference type="GO" id="GO:0035239">
    <property type="term" value="P:tube morphogenesis"/>
    <property type="evidence" value="ECO:0007669"/>
    <property type="project" value="UniProtKB-ARBA"/>
</dbReference>
<dbReference type="SMART" id="SM00282">
    <property type="entry name" value="LamG"/>
    <property type="match status" value="3"/>
</dbReference>
<dbReference type="RefSeq" id="XP_047016163.1">
    <property type="nucleotide sequence ID" value="XM_047160207.2"/>
</dbReference>
<feature type="domain" description="Laminin G" evidence="21">
    <location>
        <begin position="3241"/>
        <end position="3424"/>
    </location>
</feature>
<feature type="domain" description="Ig-like" evidence="24">
    <location>
        <begin position="2797"/>
        <end position="2881"/>
    </location>
</feature>
<dbReference type="PROSITE" id="PS01209">
    <property type="entry name" value="LDLRA_1"/>
    <property type="match status" value="4"/>
</dbReference>
<dbReference type="OrthoDB" id="10055367at2759"/>
<feature type="disulfide bond" evidence="17">
    <location>
        <begin position="1175"/>
        <end position="1184"/>
    </location>
</feature>
<feature type="region of interest" description="Disordered" evidence="19">
    <location>
        <begin position="1390"/>
        <end position="1416"/>
    </location>
</feature>
<feature type="disulfide bond" evidence="16">
    <location>
        <begin position="284"/>
        <end position="296"/>
    </location>
</feature>
<dbReference type="FunFam" id="2.60.120.200:FF:000072">
    <property type="entry name" value="basement membrane-specific heparan sulfate proteoglycan core protein-like"/>
    <property type="match status" value="1"/>
</dbReference>
<dbReference type="Pfam" id="PF00008">
    <property type="entry name" value="EGF"/>
    <property type="match status" value="2"/>
</dbReference>
<dbReference type="GO" id="GO:0002009">
    <property type="term" value="P:morphogenesis of an epithelium"/>
    <property type="evidence" value="ECO:0007669"/>
    <property type="project" value="UniProtKB-ARBA"/>
</dbReference>
<dbReference type="SUPFAM" id="SSF57424">
    <property type="entry name" value="LDL receptor-like module"/>
    <property type="match status" value="4"/>
</dbReference>
<dbReference type="SMART" id="SM00181">
    <property type="entry name" value="EGF"/>
    <property type="match status" value="12"/>
</dbReference>
<dbReference type="InterPro" id="IPR001791">
    <property type="entry name" value="Laminin_G"/>
</dbReference>
<feature type="disulfide bond" evidence="17">
    <location>
        <begin position="781"/>
        <end position="790"/>
    </location>
</feature>
<dbReference type="SUPFAM" id="SSF49899">
    <property type="entry name" value="Concanavalin A-like lectins/glucanases"/>
    <property type="match status" value="3"/>
</dbReference>
<evidence type="ECO:0000256" key="9">
    <source>
        <dbReference type="ARBA" id="ARBA00022889"/>
    </source>
</evidence>
<evidence type="ECO:0000256" key="11">
    <source>
        <dbReference type="ARBA" id="ARBA00023157"/>
    </source>
</evidence>
<feature type="signal peptide" evidence="20">
    <location>
        <begin position="1"/>
        <end position="28"/>
    </location>
</feature>
<dbReference type="SMART" id="SM00408">
    <property type="entry name" value="IGc2"/>
    <property type="match status" value="16"/>
</dbReference>
<evidence type="ECO:0000259" key="24">
    <source>
        <dbReference type="PROSITE" id="PS50835"/>
    </source>
</evidence>
<keyword evidence="26" id="KW-1185">Reference proteome</keyword>
<dbReference type="CDD" id="cd00096">
    <property type="entry name" value="Ig"/>
    <property type="match status" value="3"/>
</dbReference>
<feature type="disulfide bond" evidence="15">
    <location>
        <begin position="3742"/>
        <end position="3751"/>
    </location>
</feature>
<feature type="disulfide bond" evidence="16">
    <location>
        <begin position="343"/>
        <end position="358"/>
    </location>
</feature>
<feature type="domain" description="Ig-like" evidence="24">
    <location>
        <begin position="2890"/>
        <end position="2972"/>
    </location>
</feature>
<dbReference type="FunFam" id="2.10.25.10:FF:000065">
    <property type="entry name" value="Laminin subunit beta 1"/>
    <property type="match status" value="1"/>
</dbReference>
<evidence type="ECO:0000256" key="18">
    <source>
        <dbReference type="SAM" id="Coils"/>
    </source>
</evidence>
<dbReference type="Pfam" id="PF00052">
    <property type="entry name" value="Laminin_B"/>
    <property type="match status" value="3"/>
</dbReference>
<keyword evidence="14" id="KW-0393">Immunoglobulin domain</keyword>
<feature type="compositionally biased region" description="Polar residues" evidence="19">
    <location>
        <begin position="1452"/>
        <end position="1472"/>
    </location>
</feature>
<evidence type="ECO:0000259" key="22">
    <source>
        <dbReference type="PROSITE" id="PS50026"/>
    </source>
</evidence>
<evidence type="ECO:0000256" key="4">
    <source>
        <dbReference type="ARBA" id="ARBA00022530"/>
    </source>
</evidence>
<dbReference type="GO" id="GO:0005886">
    <property type="term" value="C:plasma membrane"/>
    <property type="evidence" value="ECO:0007669"/>
    <property type="project" value="TreeGrafter"/>
</dbReference>
<feature type="domain" description="Ig-like" evidence="24">
    <location>
        <begin position="2214"/>
        <end position="2297"/>
    </location>
</feature>
<dbReference type="InterPro" id="IPR001881">
    <property type="entry name" value="EGF-like_Ca-bd_dom"/>
</dbReference>
<keyword evidence="5 15" id="KW-0245">EGF-like domain</keyword>
<feature type="disulfide bond" evidence="16">
    <location>
        <begin position="387"/>
        <end position="402"/>
    </location>
</feature>
<feature type="domain" description="Ig-like" evidence="24">
    <location>
        <begin position="3064"/>
        <end position="3148"/>
    </location>
</feature>
<feature type="disulfide bond" evidence="16">
    <location>
        <begin position="291"/>
        <end position="309"/>
    </location>
</feature>
<dbReference type="PANTHER" id="PTHR45080">
    <property type="entry name" value="CONTACTIN 5"/>
    <property type="match status" value="1"/>
</dbReference>
<keyword evidence="11 15" id="KW-1015">Disulfide bond</keyword>
<keyword evidence="6 20" id="KW-0732">Signal</keyword>
<feature type="coiled-coil region" evidence="18">
    <location>
        <begin position="2450"/>
        <end position="2477"/>
    </location>
</feature>
<feature type="disulfide bond" evidence="16">
    <location>
        <begin position="221"/>
        <end position="233"/>
    </location>
</feature>
<dbReference type="CDD" id="cd00112">
    <property type="entry name" value="LDLa"/>
    <property type="match status" value="4"/>
</dbReference>
<dbReference type="InterPro" id="IPR036179">
    <property type="entry name" value="Ig-like_dom_sf"/>
</dbReference>
<dbReference type="FunFam" id="2.60.40.10:FF:001104">
    <property type="entry name" value="Heparan sulfate proteoglycan 2"/>
    <property type="match status" value="1"/>
</dbReference>
<keyword evidence="10 18" id="KW-0175">Coiled coil</keyword>
<feature type="disulfide bond" evidence="15">
    <location>
        <begin position="3447"/>
        <end position="3456"/>
    </location>
</feature>
<dbReference type="PROSITE" id="PS50025">
    <property type="entry name" value="LAM_G_DOMAIN"/>
    <property type="match status" value="3"/>
</dbReference>
<feature type="domain" description="Laminin G" evidence="21">
    <location>
        <begin position="3777"/>
        <end position="3992"/>
    </location>
</feature>
<dbReference type="CDD" id="cd00110">
    <property type="entry name" value="LamG"/>
    <property type="match status" value="3"/>
</dbReference>
<gene>
    <name evidence="27" type="primary">hspg2</name>
</gene>
<dbReference type="PROSITE" id="PS50068">
    <property type="entry name" value="LDLRA_2"/>
    <property type="match status" value="4"/>
</dbReference>
<dbReference type="InterPro" id="IPR000082">
    <property type="entry name" value="SEA_dom"/>
</dbReference>
<dbReference type="FunFam" id="2.10.25.10:FF:000106">
    <property type="entry name" value="Heparan sulfate proteoglycan 2"/>
    <property type="match status" value="2"/>
</dbReference>
<dbReference type="CTD" id="3339"/>
<dbReference type="SMART" id="SM00192">
    <property type="entry name" value="LDLa"/>
    <property type="match status" value="4"/>
</dbReference>
<feature type="disulfide bond" evidence="17">
    <location>
        <begin position="1246"/>
        <end position="1260"/>
    </location>
</feature>
<feature type="domain" description="Ig-like" evidence="24">
    <location>
        <begin position="2704"/>
        <end position="2792"/>
    </location>
</feature>
<feature type="disulfide bond" evidence="15">
    <location>
        <begin position="3469"/>
        <end position="3486"/>
    </location>
</feature>
<feature type="domain" description="Laminin IV type A" evidence="25">
    <location>
        <begin position="542"/>
        <end position="728"/>
    </location>
</feature>
<dbReference type="GO" id="GO:0007156">
    <property type="term" value="P:homophilic cell adhesion via plasma membrane adhesion molecules"/>
    <property type="evidence" value="ECO:0007669"/>
    <property type="project" value="TreeGrafter"/>
</dbReference>
<keyword evidence="9" id="KW-0130">Cell adhesion</keyword>
<dbReference type="GO" id="GO:0005604">
    <property type="term" value="C:basement membrane"/>
    <property type="evidence" value="ECO:0007669"/>
    <property type="project" value="UniProtKB-SubCell"/>
</dbReference>
<feature type="disulfide bond" evidence="17">
    <location>
        <begin position="1793"/>
        <end position="1807"/>
    </location>
</feature>
<dbReference type="FunFam" id="4.10.400.10:FF:000113">
    <property type="entry name" value="Low-density lipoprotein receptor-related protein 8"/>
    <property type="match status" value="1"/>
</dbReference>
<feature type="domain" description="Ig-like" evidence="24">
    <location>
        <begin position="2518"/>
        <end position="2602"/>
    </location>
</feature>
<dbReference type="GO" id="GO:0048732">
    <property type="term" value="P:gland development"/>
    <property type="evidence" value="ECO:0007669"/>
    <property type="project" value="UniProtKB-ARBA"/>
</dbReference>
<dbReference type="Pfam" id="PF13927">
    <property type="entry name" value="Ig_3"/>
    <property type="match status" value="9"/>
</dbReference>
<dbReference type="InterPro" id="IPR013320">
    <property type="entry name" value="ConA-like_dom_sf"/>
</dbReference>
<dbReference type="CDD" id="cd05743">
    <property type="entry name" value="Ig_Perlecan_like"/>
    <property type="match status" value="1"/>
</dbReference>
<feature type="domain" description="Laminin EGF-like" evidence="23">
    <location>
        <begin position="1703"/>
        <end position="1752"/>
    </location>
</feature>
<dbReference type="PROSITE" id="PS51115">
    <property type="entry name" value="LAMININ_IVA"/>
    <property type="match status" value="3"/>
</dbReference>
<keyword evidence="12" id="KW-0325">Glycoprotein</keyword>
<dbReference type="InterPro" id="IPR000742">
    <property type="entry name" value="EGF"/>
</dbReference>
<dbReference type="InterPro" id="IPR002049">
    <property type="entry name" value="LE_dom"/>
</dbReference>
<dbReference type="InterPro" id="IPR000034">
    <property type="entry name" value="Laminin_IV"/>
</dbReference>
<dbReference type="GO" id="GO:0008046">
    <property type="term" value="F:axon guidance receptor activity"/>
    <property type="evidence" value="ECO:0007669"/>
    <property type="project" value="TreeGrafter"/>
</dbReference>
<dbReference type="PROSITE" id="PS50835">
    <property type="entry name" value="IG_LIKE"/>
    <property type="match status" value="16"/>
</dbReference>
<feature type="domain" description="Ig-like" evidence="24">
    <location>
        <begin position="1909"/>
        <end position="1983"/>
    </location>
</feature>
<dbReference type="FunFam" id="2.10.25.10:FF:000185">
    <property type="entry name" value="basement membrane-specific heparan sulfate proteoglycan core protein-like"/>
    <property type="match status" value="1"/>
</dbReference>
<feature type="domain" description="Ig-like" evidence="24">
    <location>
        <begin position="1809"/>
        <end position="1903"/>
    </location>
</feature>
<feature type="compositionally biased region" description="Low complexity" evidence="19">
    <location>
        <begin position="1439"/>
        <end position="1451"/>
    </location>
</feature>
<feature type="domain" description="Ig-like" evidence="24">
    <location>
        <begin position="2613"/>
        <end position="2699"/>
    </location>
</feature>
<feature type="disulfide bond" evidence="17">
    <location>
        <begin position="1234"/>
        <end position="1243"/>
    </location>
</feature>
<feature type="domain" description="EGF-like" evidence="22">
    <location>
        <begin position="3719"/>
        <end position="3752"/>
    </location>
</feature>
<dbReference type="Proteomes" id="UP000221080">
    <property type="component" value="Chromosome 15"/>
</dbReference>
<feature type="domain" description="Ig-like" evidence="24">
    <location>
        <begin position="2024"/>
        <end position="2107"/>
    </location>
</feature>
<dbReference type="SMART" id="SM00200">
    <property type="entry name" value="SEA"/>
    <property type="match status" value="1"/>
</dbReference>
<dbReference type="InterPro" id="IPR036055">
    <property type="entry name" value="LDL_receptor-like_sf"/>
</dbReference>
<feature type="domain" description="Laminin IV type A" evidence="25">
    <location>
        <begin position="1495"/>
        <end position="1669"/>
    </location>
</feature>
<evidence type="ECO:0000256" key="17">
    <source>
        <dbReference type="PROSITE-ProRule" id="PRU00460"/>
    </source>
</evidence>
<feature type="disulfide bond" evidence="15">
    <location>
        <begin position="3488"/>
        <end position="3497"/>
    </location>
</feature>
<evidence type="ECO:0000256" key="5">
    <source>
        <dbReference type="ARBA" id="ARBA00022536"/>
    </source>
</evidence>
<feature type="domain" description="Laminin EGF-like" evidence="23">
    <location>
        <begin position="762"/>
        <end position="811"/>
    </location>
</feature>
<dbReference type="FunFam" id="2.60.40.10:FF:000032">
    <property type="entry name" value="palladin isoform X1"/>
    <property type="match status" value="1"/>
</dbReference>
<feature type="domain" description="Ig-like" evidence="24">
    <location>
        <begin position="2399"/>
        <end position="2510"/>
    </location>
</feature>
<dbReference type="SMART" id="SM00179">
    <property type="entry name" value="EGF_CA"/>
    <property type="match status" value="2"/>
</dbReference>
<accession>A0A979F7Y9</accession>
<evidence type="ECO:0000256" key="7">
    <source>
        <dbReference type="ARBA" id="ARBA00022737"/>
    </source>
</evidence>
<dbReference type="CDD" id="cd05754">
    <property type="entry name" value="IgI_Perlecan_like"/>
    <property type="match status" value="1"/>
</dbReference>
<dbReference type="FunFam" id="2.60.40.10:FF:000349">
    <property type="entry name" value="Basement membrane-specific heparan sulfate proteoglycan core protein"/>
    <property type="match status" value="1"/>
</dbReference>
<dbReference type="Pfam" id="PF24973">
    <property type="entry name" value="EGF_LMN_ATRN"/>
    <property type="match status" value="3"/>
</dbReference>
<feature type="domain" description="EGF-like" evidence="22">
    <location>
        <begin position="3420"/>
        <end position="3457"/>
    </location>
</feature>
<dbReference type="PROSITE" id="PS50026">
    <property type="entry name" value="EGF_3"/>
    <property type="match status" value="4"/>
</dbReference>
<evidence type="ECO:0000256" key="16">
    <source>
        <dbReference type="PROSITE-ProRule" id="PRU00124"/>
    </source>
</evidence>
<keyword evidence="4" id="KW-0272">Extracellular matrix</keyword>
<reference evidence="26" key="1">
    <citation type="journal article" date="2016" name="Nat. Commun.">
        <title>The channel catfish genome sequence provides insights into the evolution of scale formation in teleosts.</title>
        <authorList>
            <person name="Liu Z."/>
            <person name="Liu S."/>
            <person name="Yao J."/>
            <person name="Bao L."/>
            <person name="Zhang J."/>
            <person name="Li Y."/>
            <person name="Jiang C."/>
            <person name="Sun L."/>
            <person name="Wang R."/>
            <person name="Zhang Y."/>
            <person name="Zhou T."/>
            <person name="Zeng Q."/>
            <person name="Fu Q."/>
            <person name="Gao S."/>
            <person name="Li N."/>
            <person name="Koren S."/>
            <person name="Jiang Y."/>
            <person name="Zimin A."/>
            <person name="Xu P."/>
            <person name="Phillippy A.M."/>
            <person name="Geng X."/>
            <person name="Song L."/>
            <person name="Sun F."/>
            <person name="Li C."/>
            <person name="Wang X."/>
            <person name="Chen A."/>
            <person name="Jin Y."/>
            <person name="Yuan Z."/>
            <person name="Yang Y."/>
            <person name="Tan S."/>
            <person name="Peatman E."/>
            <person name="Lu J."/>
            <person name="Qin Z."/>
            <person name="Dunham R."/>
            <person name="Li Z."/>
            <person name="Sonstegard T."/>
            <person name="Feng J."/>
            <person name="Danzmann R.G."/>
            <person name="Schroeder S."/>
            <person name="Scheffler B."/>
            <person name="Duke M.V."/>
            <person name="Ballard L."/>
            <person name="Kucuktas H."/>
            <person name="Kaltenboeck L."/>
            <person name="Liu H."/>
            <person name="Armbruster J."/>
            <person name="Xie Y."/>
            <person name="Kirby M.L."/>
            <person name="Tian Y."/>
            <person name="Flanagan M.E."/>
            <person name="Mu W."/>
            <person name="Waldbieser G.C."/>
        </authorList>
    </citation>
    <scope>NUCLEOTIDE SEQUENCE [LARGE SCALE GENOMIC DNA]</scope>
    <source>
        <strain evidence="26">SDA103</strain>
    </source>
</reference>
<dbReference type="KEGG" id="ipu:108275596"/>
<dbReference type="Gene3D" id="2.10.25.10">
    <property type="entry name" value="Laminin"/>
    <property type="match status" value="9"/>
</dbReference>
<feature type="disulfide bond" evidence="15">
    <location>
        <begin position="3707"/>
        <end position="3716"/>
    </location>
</feature>
<dbReference type="Pfam" id="PF07679">
    <property type="entry name" value="I-set"/>
    <property type="match status" value="7"/>
</dbReference>
<dbReference type="CDD" id="cd00055">
    <property type="entry name" value="EGF_Lam"/>
    <property type="match status" value="8"/>
</dbReference>
<dbReference type="InterPro" id="IPR013783">
    <property type="entry name" value="Ig-like_fold"/>
</dbReference>
<organism evidence="26 27">
    <name type="scientific">Ictalurus punctatus</name>
    <name type="common">Channel catfish</name>
    <name type="synonym">Silurus punctatus</name>
    <dbReference type="NCBI Taxonomy" id="7998"/>
    <lineage>
        <taxon>Eukaryota</taxon>
        <taxon>Metazoa</taxon>
        <taxon>Chordata</taxon>
        <taxon>Craniata</taxon>
        <taxon>Vertebrata</taxon>
        <taxon>Euteleostomi</taxon>
        <taxon>Actinopterygii</taxon>
        <taxon>Neopterygii</taxon>
        <taxon>Teleostei</taxon>
        <taxon>Ostariophysi</taxon>
        <taxon>Siluriformes</taxon>
        <taxon>Ictaluridae</taxon>
        <taxon>Ictalurus</taxon>
    </lineage>
</organism>
<dbReference type="InterPro" id="IPR056863">
    <property type="entry name" value="LMN_ATRN_NET-like_EGF"/>
</dbReference>
<dbReference type="Gene3D" id="4.10.400.10">
    <property type="entry name" value="Low-density Lipoprotein Receptor"/>
    <property type="match status" value="4"/>
</dbReference>
<feature type="domain" description="Laminin EGF-like" evidence="23">
    <location>
        <begin position="1753"/>
        <end position="1809"/>
    </location>
</feature>
<name>A0A979F7Y9_ICTPU</name>
<feature type="domain" description="Laminin EGF-like" evidence="23">
    <location>
        <begin position="1206"/>
        <end position="1262"/>
    </location>
</feature>
<evidence type="ECO:0000256" key="3">
    <source>
        <dbReference type="ARBA" id="ARBA00022525"/>
    </source>
</evidence>
<feature type="domain" description="Laminin EGF-like" evidence="23">
    <location>
        <begin position="1156"/>
        <end position="1205"/>
    </location>
</feature>
<dbReference type="SMART" id="SM00180">
    <property type="entry name" value="EGF_Lam"/>
    <property type="match status" value="8"/>
</dbReference>
<dbReference type="FunFam" id="2.10.25.10:FF:000033">
    <property type="entry name" value="Laminin subunit alpha 2"/>
    <property type="match status" value="2"/>
</dbReference>
<evidence type="ECO:0000259" key="21">
    <source>
        <dbReference type="PROSITE" id="PS50025"/>
    </source>
</evidence>
<keyword evidence="8" id="KW-0084">Basement membrane</keyword>
<dbReference type="Pfam" id="PF00057">
    <property type="entry name" value="Ldl_recept_a"/>
    <property type="match status" value="4"/>
</dbReference>
<feature type="disulfide bond" evidence="16">
    <location>
        <begin position="324"/>
        <end position="336"/>
    </location>
</feature>
<evidence type="ECO:0000256" key="13">
    <source>
        <dbReference type="ARBA" id="ARBA00023292"/>
    </source>
</evidence>
<evidence type="ECO:0000256" key="14">
    <source>
        <dbReference type="ARBA" id="ARBA00023319"/>
    </source>
</evidence>
<evidence type="ECO:0000259" key="23">
    <source>
        <dbReference type="PROSITE" id="PS50027"/>
    </source>
</evidence>
<protein>
    <submittedName>
        <fullName evidence="27">Basement membrane-specific heparan sulfate proteoglycan core protein isoform X1</fullName>
    </submittedName>
</protein>
<feature type="disulfide bond" evidence="16">
    <location>
        <begin position="228"/>
        <end position="246"/>
    </location>
</feature>
<feature type="chain" id="PRO_5037846416" evidence="20">
    <location>
        <begin position="29"/>
        <end position="3994"/>
    </location>
</feature>
<dbReference type="GO" id="GO:0043025">
    <property type="term" value="C:neuronal cell body"/>
    <property type="evidence" value="ECO:0007669"/>
    <property type="project" value="TreeGrafter"/>
</dbReference>
<dbReference type="PRINTS" id="PR00261">
    <property type="entry name" value="LDLRECEPTOR"/>
</dbReference>
<dbReference type="PROSITE" id="PS01248">
    <property type="entry name" value="EGF_LAM_1"/>
    <property type="match status" value="6"/>
</dbReference>
<dbReference type="Pfam" id="PF00053">
    <property type="entry name" value="EGF_laminin"/>
    <property type="match status" value="6"/>
</dbReference>
<feature type="domain" description="Laminin IV type A" evidence="25">
    <location>
        <begin position="945"/>
        <end position="1122"/>
    </location>
</feature>
<dbReference type="SUPFAM" id="SSF57196">
    <property type="entry name" value="EGF/Laminin"/>
    <property type="match status" value="8"/>
</dbReference>
<dbReference type="SMART" id="SM00409">
    <property type="entry name" value="IG"/>
    <property type="match status" value="16"/>
</dbReference>
<dbReference type="FunFam" id="2.60.40.10:FF:000666">
    <property type="entry name" value="basement membrane-specific heparan sulfate proteoglycan core protein-like"/>
    <property type="match status" value="1"/>
</dbReference>
<dbReference type="FunFam" id="2.60.40.10:FF:000700">
    <property type="entry name" value="Basement membrane-specific heparan sulfate proteoglycan core protein"/>
    <property type="match status" value="2"/>
</dbReference>
<feature type="region of interest" description="Disordered" evidence="19">
    <location>
        <begin position="1439"/>
        <end position="1491"/>
    </location>
</feature>
<dbReference type="Gene3D" id="2.60.120.200">
    <property type="match status" value="3"/>
</dbReference>
<dbReference type="Gene3D" id="2.60.40.10">
    <property type="entry name" value="Immunoglobulins"/>
    <property type="match status" value="16"/>
</dbReference>
<dbReference type="FunFam" id="2.60.40.10:FF:000602">
    <property type="entry name" value="Basement membrane-specific heparan sulfate proteoglycan core protein"/>
    <property type="match status" value="1"/>
</dbReference>
<dbReference type="InterPro" id="IPR002172">
    <property type="entry name" value="LDrepeatLR_classA_rpt"/>
</dbReference>
<dbReference type="FunFam" id="2.60.40.10:FF:000644">
    <property type="entry name" value="Basement membrane-specific heparan sulfate proteoglycan core protein"/>
    <property type="match status" value="1"/>
</dbReference>
<evidence type="ECO:0000256" key="2">
    <source>
        <dbReference type="ARBA" id="ARBA00009939"/>
    </source>
</evidence>
<dbReference type="CDD" id="cd00054">
    <property type="entry name" value="EGF_CA"/>
    <property type="match status" value="3"/>
</dbReference>
<dbReference type="SMART" id="SM00406">
    <property type="entry name" value="IGv"/>
    <property type="match status" value="6"/>
</dbReference>
<dbReference type="PROSITE" id="PS50027">
    <property type="entry name" value="EGF_LAM_2"/>
    <property type="match status" value="5"/>
</dbReference>
<feature type="disulfide bond" evidence="16">
    <location>
        <begin position="303"/>
        <end position="318"/>
    </location>
</feature>
<dbReference type="GO" id="GO:0072359">
    <property type="term" value="P:circulatory system development"/>
    <property type="evidence" value="ECO:0007669"/>
    <property type="project" value="UniProtKB-ARBA"/>
</dbReference>
<dbReference type="Pfam" id="PF00054">
    <property type="entry name" value="Laminin_G_1"/>
    <property type="match status" value="3"/>
</dbReference>
<dbReference type="GO" id="GO:0005509">
    <property type="term" value="F:calcium ion binding"/>
    <property type="evidence" value="ECO:0007669"/>
    <property type="project" value="InterPro"/>
</dbReference>
<evidence type="ECO:0000313" key="26">
    <source>
        <dbReference type="Proteomes" id="UP000221080"/>
    </source>
</evidence>
<dbReference type="PANTHER" id="PTHR45080:SF30">
    <property type="entry name" value="HEPARAN SULFATE PROTEOGLYCAN 2"/>
    <property type="match status" value="1"/>
</dbReference>
<dbReference type="SUPFAM" id="SSF48726">
    <property type="entry name" value="Immunoglobulin"/>
    <property type="match status" value="16"/>
</dbReference>
<dbReference type="FunFam" id="4.10.400.10:FF:000062">
    <property type="entry name" value="Terribly reduced optic lobes, isoform AI"/>
    <property type="match status" value="1"/>
</dbReference>
<feature type="compositionally biased region" description="Basic residues" evidence="19">
    <location>
        <begin position="1401"/>
        <end position="1411"/>
    </location>
</feature>
<evidence type="ECO:0000256" key="19">
    <source>
        <dbReference type="SAM" id="MobiDB-lite"/>
    </source>
</evidence>
<feature type="disulfide bond" evidence="16">
    <location>
        <begin position="331"/>
        <end position="349"/>
    </location>
</feature>
<dbReference type="InterPro" id="IPR007110">
    <property type="entry name" value="Ig-like_dom"/>
</dbReference>
<comment type="similarity">
    <text evidence="2">Belongs to the LDLR family.</text>
</comment>
<dbReference type="GeneID" id="108275596"/>
<dbReference type="InterPro" id="IPR050958">
    <property type="entry name" value="Cell_Adh-Cytoskel_Orgn"/>
</dbReference>
<keyword evidence="13 17" id="KW-0424">Laminin EGF-like domain</keyword>
<feature type="domain" description="Ig-like" evidence="24">
    <location>
        <begin position="2119"/>
        <end position="2202"/>
    </location>
</feature>
<dbReference type="InterPro" id="IPR013098">
    <property type="entry name" value="Ig_I-set"/>
</dbReference>
<evidence type="ECO:0000256" key="6">
    <source>
        <dbReference type="ARBA" id="ARBA00022729"/>
    </source>
</evidence>
<feature type="disulfide bond" evidence="17">
    <location>
        <begin position="1781"/>
        <end position="1790"/>
    </location>
</feature>
<dbReference type="FunFam" id="2.10.25.10:FF:000118">
    <property type="entry name" value="protein delta homolog 2"/>
    <property type="match status" value="1"/>
</dbReference>
<comment type="subcellular location">
    <subcellularLocation>
        <location evidence="1">Secreted</location>
        <location evidence="1">Extracellular space</location>
        <location evidence="1">Extracellular matrix</location>
        <location evidence="1">Basement membrane</location>
    </subcellularLocation>
</comment>
<dbReference type="InterPro" id="IPR003598">
    <property type="entry name" value="Ig_sub2"/>
</dbReference>
<keyword evidence="3" id="KW-0964">Secreted</keyword>
<feature type="domain" description="EGF-like" evidence="22">
    <location>
        <begin position="3680"/>
        <end position="3717"/>
    </location>
</feature>
<feature type="domain" description="Ig-like" evidence="24">
    <location>
        <begin position="3153"/>
        <end position="3235"/>
    </location>
</feature>
<dbReference type="PROSITE" id="PS01186">
    <property type="entry name" value="EGF_2"/>
    <property type="match status" value="3"/>
</dbReference>
<dbReference type="GO" id="GO:0030424">
    <property type="term" value="C:axon"/>
    <property type="evidence" value="ECO:0007669"/>
    <property type="project" value="TreeGrafter"/>
</dbReference>
<reference evidence="27" key="2">
    <citation type="submission" date="2025-08" db="UniProtKB">
        <authorList>
            <consortium name="RefSeq"/>
        </authorList>
    </citation>
    <scope>IDENTIFICATION</scope>
    <source>
        <tissue evidence="27">Blood</tissue>
    </source>
</reference>
<feature type="domain" description="Ig-like" evidence="24">
    <location>
        <begin position="405"/>
        <end position="482"/>
    </location>
</feature>
<evidence type="ECO:0000259" key="25">
    <source>
        <dbReference type="PROSITE" id="PS51115"/>
    </source>
</evidence>
<feature type="domain" description="EGF-like" evidence="22">
    <location>
        <begin position="3460"/>
        <end position="3498"/>
    </location>
</feature>
<feature type="domain" description="Laminin G" evidence="21">
    <location>
        <begin position="3504"/>
        <end position="3684"/>
    </location>
</feature>
<comment type="caution">
    <text evidence="15">Lacks conserved residue(s) required for the propagation of feature annotation.</text>
</comment>
<evidence type="ECO:0000256" key="8">
    <source>
        <dbReference type="ARBA" id="ARBA00022869"/>
    </source>
</evidence>
<keyword evidence="7" id="KW-0677">Repeat</keyword>
<dbReference type="InterPro" id="IPR013106">
    <property type="entry name" value="Ig_V-set"/>
</dbReference>
<evidence type="ECO:0000313" key="27">
    <source>
        <dbReference type="RefSeq" id="XP_047016163.1"/>
    </source>
</evidence>
<feature type="disulfide bond" evidence="16">
    <location>
        <begin position="240"/>
        <end position="255"/>
    </location>
</feature>
<dbReference type="SMART" id="SM00281">
    <property type="entry name" value="LamB"/>
    <property type="match status" value="3"/>
</dbReference>
<sequence length="3994" mass="433755">MGTRTGVRKFSVLIISLLGAHLINVAESSKVWDEVPLPEDLEAASLPRPQRYLEDDEDFAADDASGYFISGEEDGSTPEPPVVDPPSTTIYYRALVNFTNSFTFSPELEDIDSAAFQEISAAVVDTLESDYFRIPGTQIVNVVLIKEIGKDVFVELDVGSEDNSNEAQIRDVLYSVVSEGSIASYVTSVRGFEFRRLGEPDTTLHAEPLASPAVPGPKIPCTTDEFTCGSGECIPQNFVCDNRQDCLDMSDEINCAPEEPTALPPIQIPSTTSEIKIPARLGPCRADQSTCQNGQCISRDYVCDGERDCSDGSDELKCGTPSPCEPNEFKCRNGRCALKLWRCDGDNDCHDNSDELDCPVKKPGDVCAPEQFTCQSVQTCIPASYQCDEEPDCPDRSDEYGCAAPIVTSPPEESITAARGQTVTFTCTAIGVPVPIITWRLNWGHIPASNRITISSENGRGTLTIRDVKEGDQGAYTCEAINAKGLVFAIPDGVLTLTRVPSNCPEGHFNVAGRCVPCFCSGITMNCHSTTRYRNNITLRFTEEENFKGVNVSFPSRPGTPPPLSSTQMMVNPEEEEFQLVDLSRRFLDLESFWTLPRQFLGSKVDSYGGFLRFKVSYLLQREGSEPVDKPDVVLRGNGHRLIYRRGSPTNPNVKNQREIKFTEDYWQHSSGQPVSRTDLLMTLANLESISIRTIYNNRMASVGLSDIVMDTTSAAPSMLGQPRDVEECRCPHGYSGLSCESCSSGFERVPEGPYLGTCAGCNCHGHASACDPVSGHCLSCQHNTEGPRCDKCRPGYFGDPSRGRPDDCKPCPCPYAETSRRFSDTCFVDVDGQATCDACAPGYAGRRCERCASGYVGNPLQPNGKCIPYNAEITQCDNRGTVSSSSRPCTCKGNVAGALCEECKPGSFHLSAANPEGCLQCFCMGVTKQCASSTWTRDQVRGGVNGQLFSLANEGNTRFIAEGIAQRSGAEVVYRSFSSIPNDIYYWVLPESFRGDKVTAYGGELRYKVRYEPGARSVVIENKPDVVLQGNGISLEHYSQAKTLPRVPATFLVPFREYAWRRADGQPCTREHLLMALADISVFMIRATYADNMAESSVADIQMDIAVPHSTGNERALEVEECACPQGYRGPSCQDCDVGYTRTGSGLYLGTCEKCECHGHASSCDSETGACLQCQHNTVGARCESCHVGFYGDPVTGGVHACRPCPCFGPASGSSETRVCYLDTDGQPTCNNCPVGYTGRRCERCAPGYTGNPEHGQSCTPGSGTCQNCDQRGSEGCSSNGICRCKMNTEGPSCSSCKPGTFHLSPANKDGCLACFCMGVTQQCSSSSLYRDVITTAFAPGNAQGFALVNRQRTNRISNGFSVELSTDGTQLSFTNFDYHSQEPHFWQLPSSYQGDKKQTHLKRSKRSHKSSSDDVRKLDDEIWELISNFSQGPPASFFSSSSGSTSSFPVRTSGSTRHSSIPPSHPSALQASVWASGPHPGAPGHSPHLTAVKDKLRKNTAERSGASPPGSSNKYSLVYKGFSLHSEDALFWKLPEKFHADKVQAYGGKLKYTISYVPGPRGAPIEDVDVQIIGNDITLVARQDWRRGQGPRESRNFEFIFREEYWQRPDGMPATREHLLMVLADLDDILIRASYHTVMRSSSISGVSMETAVPQYTGRERALEVEQCRCPPGYQGLSCQDCASGYTRTGGGLYLGHCELCECNGHSDSCHPESGTCMSCQHNTMGEQCEQCAAGFFGDASAGTPEDCQPCACPHTDPENQFSPTCESLGNGDYQCTACQPGYTGQYCERCAPGYVGNPQQRVKCQPYNSAASLVVRVYPDKVQVSQGSSVTLRCQVSGPPPHYFYWTRDDGRPISSSAERRRQGEELHFTRVQPSDAGIYICTCRNQLNTNRSQAEIIITSSSSKPIEVFIEEPKYQSVIPGATVNFICTAKSQFPAYTLVWTRQGSGKLPSRAMDFNGILTIQNVRPEDAGVYVCTGSNMFDMDEGTAVLYVPDGTKAEMFYTAYEMFEGHRQPGEATKPTVTIHPAVLRVQQGQRAEFRCTAAGSPAPSVEWTGGPGNRISSRAVIRGGVLTFPSVQHSDEGDYTCRAVNTHGEHTARAVLHIYSSPADEAVKPTVTIHPSVLRVQQGTRVEIRCTATGNPAPSIEWTGGPGNRIGGSAIIRDGVLTFPSVERSDEGDYTCRAFNTHGEHAARAVLYVHSSSAVEVTKPTVTVHSPVLTVQQGQRAELRCAATGNPAPSIEWTGGPGNRISSRAIIRGGVLIFPSVERSDEGEYVCRAFNTHGEHAARLVLNVQSSSAGIVSKPTVNIHPPVITIQQGQRAEFRCTATGNPAPSVEWTGGPGNRISSSAIIQGGVLTFPSVQRSDEGDYTCRAVNTHGEHSARAVLYVHSASLPHVQVSPQRVEIHEDQTLRLYCRAGGSPSPGLTWKKRGGTLPPQAIPSHGFHQFKSNSLDALQRRIDEMQARMERTDYGTLLIPNVKMSDAGTYLCIGTNAVGSSEAVIDVTVIKGETVPSDVTIQSTTSNVVQGEMLELNCVVQGDPPPSVIWSRANGLGLSSNHQVIGSKLRILQASQDDSGEYICRVYGGPNTRQASIYVSVTSEAVRHQSPIISIEPHSVVVKTGDSAVFRCRLHTGAQPVRMEWKLSTNEPLEDNVKVSPDGSVLTISNAQPVNHGAYRCVASNPYGVTHSVASLIVRELPKTTVTPTGPVRVKVGEPINLECQAAGEPRPSVTWHRLDNNRKTILRNPVPMESNAVMQILVARPEDSGTYICTAQNNQGRSETRVEVIIEGGPQVPTVPRAIVREPLVVVVEGTTTVLHCDAHGFPKPTITWSKLRAPLPWRHKIVNNSLVLPNVGRQDSGQYICNATNHMGTSEVTIMVDVETPPYTTTLPDDVAVRVGEVIRLQCLAHGTPPMRFEWSKVDGRLPARADVQGGDLQINLASPSDAGTYKCVASNKVGRNEAVAKVSVRSPLSVRVSPQVEVKALGSAVEFTCSASGGPEITLEWLKEGGSLPHNHHIKDGVLRIENLEKSNEGMYICRATTLFGQAQDTAKLTIQALPKVMINVRTSVQTVTVGTSVEFECHAEGDPVPTVHWSKVGAPLPDHVQVKGAMLRIERVTEADAGQYRCTATNNVGSVQSQVVLNIQSLPQISAQPDTKEVTVGSTAIFPCVATGYPVPNITWSKLENELPPKCVQDAHVLTVPDVTHEDSGTYVCTASNKQGKVQAFTKLNVHERVMPYFSQEPLSYLKLPTIKNSYKAFKIKITFRPDNVDGLVLYSGMILYNGQKKTMGADFISLGLVGGRPEFRFDVGSGMATIRYPTAIKLGEFHTVQLYRNGTQGSIIVDDEAPINGTSQGKFQGLDLNEELFVGGYPNYSMIAKTAELKSGFVGCISHLIIQGDEVIFKDLDRSSTGVTNCPTCKDHPCQNGGVCVDSLASLYKCSCLRGFTGSNCQHLTSEHCHPEACGPDATCINRPSGAGYDCRCHLGKYGHKCMDGTLVTTPLFDSDESYIAYPPLTNIHNDLRVDMAFKPMDEDGLMFFIGGKKMKVEDFVTLSLVEGHVEFRYELGTGQAVLRSQEQVSIGQWHHVTAERFNQDGVLKVDDGPEVRRSSPGKAQGLNVYTPMFLGGVPTKDILPKPANVSMFFDGCIGEVSINGKKIDLSYTFTESRAISQCVAVSPCDRRPCRHGGTCMATAEYEFQCLCRDGYVGDRCEVVKDTCLDSSQCHNGGSCVNGHCVCAAGYTGVFCREGQEAIVHEAPWNLEGSGVNDSPVQYAAYFHDDGYLSLPKPMFPRSAPESPETIELEINTLSVDGLVLWQGVEPESALRLHKSHVRNKASALRKQTHKQESGDQGKGKDFISLGLQDGYLVFSYQLGSGEAEILSNERINDGLWHKITAVRTGKQGYVQVDGRTIQHGQSPGRSVMVNTKGNIYLGGAPDMAALTGGKFSSGITGCVKNLSLLNGRPGEQPSRPIDLQLHAEGGKNVRRCSS</sequence>
<feature type="disulfide bond" evidence="17">
    <location>
        <begin position="1722"/>
        <end position="1731"/>
    </location>
</feature>
<evidence type="ECO:0000256" key="1">
    <source>
        <dbReference type="ARBA" id="ARBA00004302"/>
    </source>
</evidence>
<dbReference type="InterPro" id="IPR003599">
    <property type="entry name" value="Ig_sub"/>
</dbReference>
<proteinExistence type="inferred from homology"/>
<feature type="domain" description="Ig-like" evidence="24">
    <location>
        <begin position="2976"/>
        <end position="3059"/>
    </location>
</feature>
<dbReference type="GO" id="GO:0050808">
    <property type="term" value="P:synapse organization"/>
    <property type="evidence" value="ECO:0007669"/>
    <property type="project" value="TreeGrafter"/>
</dbReference>
<evidence type="ECO:0000256" key="12">
    <source>
        <dbReference type="ARBA" id="ARBA00023180"/>
    </source>
</evidence>
<feature type="domain" description="Ig-like" evidence="24">
    <location>
        <begin position="2309"/>
        <end position="2392"/>
    </location>
</feature>
<dbReference type="InterPro" id="IPR023415">
    <property type="entry name" value="LDLR_class-A_CS"/>
</dbReference>